<dbReference type="GO" id="GO:0015920">
    <property type="term" value="P:lipopolysaccharide transport"/>
    <property type="evidence" value="ECO:0007669"/>
    <property type="project" value="InterPro"/>
</dbReference>
<dbReference type="PANTHER" id="PTHR30189:SF1">
    <property type="entry name" value="LPS-ASSEMBLY PROTEIN LPTD"/>
    <property type="match status" value="1"/>
</dbReference>
<dbReference type="GO" id="GO:0043165">
    <property type="term" value="P:Gram-negative-bacterium-type cell outer membrane assembly"/>
    <property type="evidence" value="ECO:0007669"/>
    <property type="project" value="UniProtKB-UniRule"/>
</dbReference>
<evidence type="ECO:0000256" key="1">
    <source>
        <dbReference type="ARBA" id="ARBA00022729"/>
    </source>
</evidence>
<comment type="subcellular location">
    <subcellularLocation>
        <location evidence="2">Cell outer membrane</location>
    </subcellularLocation>
</comment>
<dbReference type="EMBL" id="FXAH01000002">
    <property type="protein sequence ID" value="SMF10158.1"/>
    <property type="molecule type" value="Genomic_DNA"/>
</dbReference>
<feature type="signal peptide" evidence="2">
    <location>
        <begin position="1"/>
        <end position="27"/>
    </location>
</feature>
<comment type="function">
    <text evidence="2">Together with LptE, is involved in the assembly of lipopolysaccharide (LPS) at the surface of the outer membrane.</text>
</comment>
<keyword evidence="5" id="KW-1185">Reference proteome</keyword>
<evidence type="ECO:0000259" key="3">
    <source>
        <dbReference type="Pfam" id="PF04453"/>
    </source>
</evidence>
<evidence type="ECO:0000313" key="5">
    <source>
        <dbReference type="Proteomes" id="UP000192911"/>
    </source>
</evidence>
<dbReference type="STRING" id="28094.SAMN06295900_102483"/>
<reference evidence="5" key="1">
    <citation type="submission" date="2017-04" db="EMBL/GenBank/DDBJ databases">
        <authorList>
            <person name="Varghese N."/>
            <person name="Submissions S."/>
        </authorList>
    </citation>
    <scope>NUCLEOTIDE SEQUENCE [LARGE SCALE GENOMIC DNA]</scope>
    <source>
        <strain evidence="5">Ballard 720</strain>
    </source>
</reference>
<dbReference type="OrthoDB" id="9760225at2"/>
<dbReference type="InterPro" id="IPR020889">
    <property type="entry name" value="LipoPS_assembly_LptD"/>
</dbReference>
<evidence type="ECO:0000256" key="2">
    <source>
        <dbReference type="HAMAP-Rule" id="MF_01411"/>
    </source>
</evidence>
<feature type="domain" description="LptD C-terminal" evidence="3">
    <location>
        <begin position="304"/>
        <end position="672"/>
    </location>
</feature>
<dbReference type="InterPro" id="IPR007543">
    <property type="entry name" value="LptD_C"/>
</dbReference>
<dbReference type="Pfam" id="PF04453">
    <property type="entry name" value="LptD"/>
    <property type="match status" value="1"/>
</dbReference>
<dbReference type="GO" id="GO:1990351">
    <property type="term" value="C:transporter complex"/>
    <property type="evidence" value="ECO:0007669"/>
    <property type="project" value="TreeGrafter"/>
</dbReference>
<name>A0A1X7D841_TRICW</name>
<keyword evidence="1 2" id="KW-0732">Signal</keyword>
<proteinExistence type="inferred from homology"/>
<protein>
    <recommendedName>
        <fullName evidence="2">LPS-assembly protein LptD</fullName>
    </recommendedName>
</protein>
<dbReference type="AlphaFoldDB" id="A0A1X7D841"/>
<dbReference type="GeneID" id="95552198"/>
<organism evidence="4 5">
    <name type="scientific">Trinickia caryophylli</name>
    <name type="common">Paraburkholderia caryophylli</name>
    <dbReference type="NCBI Taxonomy" id="28094"/>
    <lineage>
        <taxon>Bacteria</taxon>
        <taxon>Pseudomonadati</taxon>
        <taxon>Pseudomonadota</taxon>
        <taxon>Betaproteobacteria</taxon>
        <taxon>Burkholderiales</taxon>
        <taxon>Burkholderiaceae</taxon>
        <taxon>Trinickia</taxon>
    </lineage>
</organism>
<comment type="subunit">
    <text evidence="2">Component of the lipopolysaccharide transport and assembly complex. Interacts with LptE and LptA.</text>
</comment>
<dbReference type="InterPro" id="IPR050218">
    <property type="entry name" value="LptD"/>
</dbReference>
<feature type="chain" id="PRO_5010891850" description="LPS-assembly protein LptD" evidence="2">
    <location>
        <begin position="28"/>
        <end position="772"/>
    </location>
</feature>
<comment type="similarity">
    <text evidence="2">Belongs to the LptD family.</text>
</comment>
<comment type="caution">
    <text evidence="2">Lacks conserved residue(s) required for the propagation of feature annotation.</text>
</comment>
<dbReference type="Proteomes" id="UP000192911">
    <property type="component" value="Unassembled WGS sequence"/>
</dbReference>
<evidence type="ECO:0000313" key="4">
    <source>
        <dbReference type="EMBL" id="SMF10158.1"/>
    </source>
</evidence>
<gene>
    <name evidence="2" type="primary">lptD</name>
    <name evidence="4" type="ORF">SAMN06295900_102483</name>
</gene>
<keyword evidence="2" id="KW-0472">Membrane</keyword>
<accession>A0A1X7D841</accession>
<sequence length="772" mass="84740" precursor="true">MRVRRIVFLVVAACALRPALRPVLALAQSATPATECERLSDERGLCLAPTLERHPAQPGQHPAVFVSGLLATQSDGADVAAKGDAELRRASSAIKADALHYSVDSDVADAYGHVRIADTGNVFLGPEAHLRVEANQGYITVPKYRFTMTNGWGSAKRIDLVDQDRFSAHEATYSTCACEARPDWYLTASRFDVDNASGTGVARDGVLFFEGVPLFASPWLSFPLSNERRSGLLAPTFSLSSSNGYDLTLPYYLNLAPNYDLTLTPRLMSKRGALLDANYRYLGARYSGEFNVLYLPDDALTKTKRYSIALRQDWTIASGLSAYVNYNRVSDATVATDLGGQSSYSTTSTTLYQQEAGIVYSDGPWTVLAREQHWQSFTDSSTYNRDPQINVRYAHYDLAGFDFGAQADVTRFTIATADATQGSRFVFDPYVSYSIVRPGWFLTPKLQWHFASYDLTSIGADAPSGQPKTFNANVPTLSLDSGMRFERPVRLFGHAFVQTLEPRLYYVYTPYRDQRFAPLFDTAEADLGLAEIFTSNSFIGNDRVSDTHRVTAALTTRFIEPESGEERARFVLAQQYDFHAPRVTLTDGAAAAEAARTNLIVGASYRIGAGVSAEQSLAYSQVNHYLSRATVGFGWTPAERHVLNAAYRYNRGTATLDDTPVNQFVVSSQWPVFRGASGVARLNYDLVTHRLIAGLVGFQYDADCWAIGLALEKYTQATSSSSASSGTRVLMQLQLKGLSKVDNGLASEFAQRIPGYTATSSPASQSPFSDYP</sequence>
<dbReference type="PANTHER" id="PTHR30189">
    <property type="entry name" value="LPS-ASSEMBLY PROTEIN"/>
    <property type="match status" value="1"/>
</dbReference>
<dbReference type="HAMAP" id="MF_01411">
    <property type="entry name" value="LPS_assembly_LptD"/>
    <property type="match status" value="1"/>
</dbReference>
<keyword evidence="2" id="KW-0998">Cell outer membrane</keyword>
<dbReference type="RefSeq" id="WP_085225343.1">
    <property type="nucleotide sequence ID" value="NZ_BSQD01000002.1"/>
</dbReference>
<dbReference type="GO" id="GO:0009279">
    <property type="term" value="C:cell outer membrane"/>
    <property type="evidence" value="ECO:0007669"/>
    <property type="project" value="UniProtKB-SubCell"/>
</dbReference>